<name>A0A080ZVE2_PHYNI</name>
<accession>A0A080ZVE2</accession>
<comment type="caution">
    <text evidence="2">The sequence shown here is derived from an EMBL/GenBank/DDBJ whole genome shotgun (WGS) entry which is preliminary data.</text>
</comment>
<reference evidence="2 3" key="1">
    <citation type="submission" date="2013-11" db="EMBL/GenBank/DDBJ databases">
        <title>The Genome Sequence of Phytophthora parasitica P1976.</title>
        <authorList>
            <consortium name="The Broad Institute Genomics Platform"/>
            <person name="Russ C."/>
            <person name="Tyler B."/>
            <person name="Panabieres F."/>
            <person name="Shan W."/>
            <person name="Tripathy S."/>
            <person name="Grunwald N."/>
            <person name="Machado M."/>
            <person name="Johnson C.S."/>
            <person name="Walker B."/>
            <person name="Young S."/>
            <person name="Zeng Q."/>
            <person name="Gargeya S."/>
            <person name="Fitzgerald M."/>
            <person name="Haas B."/>
            <person name="Abouelleil A."/>
            <person name="Allen A.W."/>
            <person name="Alvarado L."/>
            <person name="Arachchi H.M."/>
            <person name="Berlin A.M."/>
            <person name="Chapman S.B."/>
            <person name="Gainer-Dewar J."/>
            <person name="Goldberg J."/>
            <person name="Griggs A."/>
            <person name="Gujja S."/>
            <person name="Hansen M."/>
            <person name="Howarth C."/>
            <person name="Imamovic A."/>
            <person name="Ireland A."/>
            <person name="Larimer J."/>
            <person name="McCowan C."/>
            <person name="Murphy C."/>
            <person name="Pearson M."/>
            <person name="Poon T.W."/>
            <person name="Priest M."/>
            <person name="Roberts A."/>
            <person name="Saif S."/>
            <person name="Shea T."/>
            <person name="Sisk P."/>
            <person name="Sykes S."/>
            <person name="Wortman J."/>
            <person name="Nusbaum C."/>
            <person name="Birren B."/>
        </authorList>
    </citation>
    <scope>NUCLEOTIDE SEQUENCE [LARGE SCALE GENOMIC DNA]</scope>
    <source>
        <strain evidence="2 3">P1976</strain>
    </source>
</reference>
<dbReference type="Proteomes" id="UP000028582">
    <property type="component" value="Unassembled WGS sequence"/>
</dbReference>
<gene>
    <name evidence="2" type="ORF">F444_12918</name>
</gene>
<organism evidence="2 3">
    <name type="scientific">Phytophthora nicotianae P1976</name>
    <dbReference type="NCBI Taxonomy" id="1317066"/>
    <lineage>
        <taxon>Eukaryota</taxon>
        <taxon>Sar</taxon>
        <taxon>Stramenopiles</taxon>
        <taxon>Oomycota</taxon>
        <taxon>Peronosporomycetes</taxon>
        <taxon>Peronosporales</taxon>
        <taxon>Peronosporaceae</taxon>
        <taxon>Phytophthora</taxon>
    </lineage>
</organism>
<dbReference type="EMBL" id="ANJA01002305">
    <property type="protein sequence ID" value="ETO70603.1"/>
    <property type="molecule type" value="Genomic_DNA"/>
</dbReference>
<sequence length="158" mass="17552">MNSAIAVAIFMVGCLLQSVIGFLNGTQLSAQLKLYDGVYYDNPFALITFEVANRCYQLDCGNLDSRVASARWSGLPTQGWLRKNVLISFYADADCKGAQESVVLPHNGGIREFYLKKVIGKISAFMVRLDGLHATYGYENVCNSYFDKNATLRLRTSN</sequence>
<evidence type="ECO:0000313" key="2">
    <source>
        <dbReference type="EMBL" id="ETO70603.1"/>
    </source>
</evidence>
<proteinExistence type="predicted"/>
<protein>
    <submittedName>
        <fullName evidence="2">Uncharacterized protein</fullName>
    </submittedName>
</protein>
<feature type="chain" id="PRO_5001753705" evidence="1">
    <location>
        <begin position="22"/>
        <end position="158"/>
    </location>
</feature>
<evidence type="ECO:0000313" key="3">
    <source>
        <dbReference type="Proteomes" id="UP000028582"/>
    </source>
</evidence>
<feature type="signal peptide" evidence="1">
    <location>
        <begin position="1"/>
        <end position="21"/>
    </location>
</feature>
<keyword evidence="1" id="KW-0732">Signal</keyword>
<dbReference type="AlphaFoldDB" id="A0A080ZVE2"/>
<evidence type="ECO:0000256" key="1">
    <source>
        <dbReference type="SAM" id="SignalP"/>
    </source>
</evidence>
<dbReference type="OrthoDB" id="92789at2759"/>